<dbReference type="Proteomes" id="UP000735302">
    <property type="component" value="Unassembled WGS sequence"/>
</dbReference>
<name>A0AAV3YB03_9GAST</name>
<sequence>MILVFLCVAVFNKNSCCRGRSKSHNKDCNFHGKTHKHRTSFQHPPGSCRQYKCHNGAAQPYRFDCAFRGRCYELNLIARLWSGNYRCVPDGDRSKFVRIFKDCTFHGKTYKNGKTAFHPPDGCREYMCNDGKMEFIFHLRPSELLSLHADETFD</sequence>
<accession>A0AAV3YB03</accession>
<reference evidence="1 2" key="1">
    <citation type="journal article" date="2021" name="Elife">
        <title>Chloroplast acquisition without the gene transfer in kleptoplastic sea slugs, Plakobranchus ocellatus.</title>
        <authorList>
            <person name="Maeda T."/>
            <person name="Takahashi S."/>
            <person name="Yoshida T."/>
            <person name="Shimamura S."/>
            <person name="Takaki Y."/>
            <person name="Nagai Y."/>
            <person name="Toyoda A."/>
            <person name="Suzuki Y."/>
            <person name="Arimoto A."/>
            <person name="Ishii H."/>
            <person name="Satoh N."/>
            <person name="Nishiyama T."/>
            <person name="Hasebe M."/>
            <person name="Maruyama T."/>
            <person name="Minagawa J."/>
            <person name="Obokata J."/>
            <person name="Shigenobu S."/>
        </authorList>
    </citation>
    <scope>NUCLEOTIDE SEQUENCE [LARGE SCALE GENOMIC DNA]</scope>
</reference>
<dbReference type="AlphaFoldDB" id="A0AAV3YB03"/>
<protein>
    <recommendedName>
        <fullName evidence="3">Sushi domain-containing protein</fullName>
    </recommendedName>
</protein>
<evidence type="ECO:0000313" key="2">
    <source>
        <dbReference type="Proteomes" id="UP000735302"/>
    </source>
</evidence>
<proteinExistence type="predicted"/>
<evidence type="ECO:0008006" key="3">
    <source>
        <dbReference type="Google" id="ProtNLM"/>
    </source>
</evidence>
<organism evidence="1 2">
    <name type="scientific">Plakobranchus ocellatus</name>
    <dbReference type="NCBI Taxonomy" id="259542"/>
    <lineage>
        <taxon>Eukaryota</taxon>
        <taxon>Metazoa</taxon>
        <taxon>Spiralia</taxon>
        <taxon>Lophotrochozoa</taxon>
        <taxon>Mollusca</taxon>
        <taxon>Gastropoda</taxon>
        <taxon>Heterobranchia</taxon>
        <taxon>Euthyneura</taxon>
        <taxon>Panpulmonata</taxon>
        <taxon>Sacoglossa</taxon>
        <taxon>Placobranchoidea</taxon>
        <taxon>Plakobranchidae</taxon>
        <taxon>Plakobranchus</taxon>
    </lineage>
</organism>
<evidence type="ECO:0000313" key="1">
    <source>
        <dbReference type="EMBL" id="GFN79934.1"/>
    </source>
</evidence>
<dbReference type="EMBL" id="BLXT01000744">
    <property type="protein sequence ID" value="GFN79934.1"/>
    <property type="molecule type" value="Genomic_DNA"/>
</dbReference>
<comment type="caution">
    <text evidence="1">The sequence shown here is derived from an EMBL/GenBank/DDBJ whole genome shotgun (WGS) entry which is preliminary data.</text>
</comment>
<gene>
    <name evidence="1" type="ORF">PoB_000644000</name>
</gene>
<keyword evidence="2" id="KW-1185">Reference proteome</keyword>